<dbReference type="CDD" id="cd17346">
    <property type="entry name" value="MFS_DtpA_like"/>
    <property type="match status" value="1"/>
</dbReference>
<feature type="transmembrane region" description="Helical" evidence="8">
    <location>
        <begin position="464"/>
        <end position="486"/>
    </location>
</feature>
<keyword evidence="5" id="KW-0571">Peptide transport</keyword>
<evidence type="ECO:0000256" key="4">
    <source>
        <dbReference type="ARBA" id="ARBA00022692"/>
    </source>
</evidence>
<dbReference type="EMBL" id="PPSX01000009">
    <property type="protein sequence ID" value="RZQ54804.1"/>
    <property type="molecule type" value="Genomic_DNA"/>
</dbReference>
<dbReference type="Proteomes" id="UP000291338">
    <property type="component" value="Unassembled WGS sequence"/>
</dbReference>
<feature type="transmembrane region" description="Helical" evidence="8">
    <location>
        <begin position="419"/>
        <end position="444"/>
    </location>
</feature>
<feature type="transmembrane region" description="Helical" evidence="8">
    <location>
        <begin position="385"/>
        <end position="407"/>
    </location>
</feature>
<dbReference type="AlphaFoldDB" id="A0A4Q7IR39"/>
<comment type="subcellular location">
    <subcellularLocation>
        <location evidence="1">Cell membrane</location>
        <topology evidence="1">Multi-pass membrane protein</topology>
    </subcellularLocation>
</comment>
<keyword evidence="7 8" id="KW-0472">Membrane</keyword>
<evidence type="ECO:0000256" key="7">
    <source>
        <dbReference type="ARBA" id="ARBA00023136"/>
    </source>
</evidence>
<sequence length="494" mass="53577">MSSNSQHQTIMGHPKGLWMLFSAEFWERFCYYGMRAILAPYVAIAFFDYLSAEEAAKQASLTYGGYTSMVYMTAILGGYVADKVIGYQRSIILGGVMMAVGMFMLMAPDLNTFLFGLAFIVMGNGLFKPNISTIVGKLYEPGDPRRDSGFTIFYMGINLGGALAPIICASVIGAIWGYQWGFLAAGVGMIFGVMVFQIQKTWLNGVGKAEGEQSSWGRFAVVAASAVLLVVPAFYLLSNSALLGYLLVFLMLGLIAYFLYSGFKSGDKVQLHRYIAMLLLFLANCVFWALFEQAGSSLNFFAKDHVDLDIGFATIHFTLFQSANSVFIILFAPILATLWLKLDKSDANPSIPRKFAFGLLGAALGFYILVFAIQFMQNGDGKVPAYMLALCYLIHTLGELCLSPIGLSMVTKLAKPKEVGLAMGGWFLSIAMAQYLAGVIASIATSGGGDSGHAVGSINQYSDVFMQLVWLGLGGAFIFFLAAPAITRLMHGVK</sequence>
<feature type="transmembrane region" description="Helical" evidence="8">
    <location>
        <begin position="90"/>
        <end position="107"/>
    </location>
</feature>
<feature type="transmembrane region" description="Helical" evidence="8">
    <location>
        <begin position="29"/>
        <end position="51"/>
    </location>
</feature>
<dbReference type="PANTHER" id="PTHR23517">
    <property type="entry name" value="RESISTANCE PROTEIN MDTM, PUTATIVE-RELATED-RELATED"/>
    <property type="match status" value="1"/>
</dbReference>
<feature type="transmembrane region" description="Helical" evidence="8">
    <location>
        <begin position="113"/>
        <end position="131"/>
    </location>
</feature>
<feature type="transmembrane region" description="Helical" evidence="8">
    <location>
        <begin position="311"/>
        <end position="335"/>
    </location>
</feature>
<dbReference type="InterPro" id="IPR036259">
    <property type="entry name" value="MFS_trans_sf"/>
</dbReference>
<evidence type="ECO:0000256" key="6">
    <source>
        <dbReference type="ARBA" id="ARBA00022989"/>
    </source>
</evidence>
<name>A0A4Q7IR39_9GAMM</name>
<evidence type="ECO:0000256" key="1">
    <source>
        <dbReference type="ARBA" id="ARBA00004651"/>
    </source>
</evidence>
<dbReference type="Gene3D" id="1.20.1250.20">
    <property type="entry name" value="MFS general substrate transporter like domains"/>
    <property type="match status" value="1"/>
</dbReference>
<dbReference type="RefSeq" id="WP_130253967.1">
    <property type="nucleotide sequence ID" value="NZ_PPSX01000009.1"/>
</dbReference>
<protein>
    <submittedName>
        <fullName evidence="9">MFS transporter</fullName>
    </submittedName>
</protein>
<dbReference type="GO" id="GO:0005886">
    <property type="term" value="C:plasma membrane"/>
    <property type="evidence" value="ECO:0007669"/>
    <property type="project" value="UniProtKB-SubCell"/>
</dbReference>
<feature type="transmembrane region" description="Helical" evidence="8">
    <location>
        <begin position="355"/>
        <end position="373"/>
    </location>
</feature>
<keyword evidence="6 8" id="KW-1133">Transmembrane helix</keyword>
<feature type="transmembrane region" description="Helical" evidence="8">
    <location>
        <begin position="178"/>
        <end position="198"/>
    </location>
</feature>
<organism evidence="9 10">
    <name type="scientific">Pseudoalteromonas phenolica</name>
    <dbReference type="NCBI Taxonomy" id="161398"/>
    <lineage>
        <taxon>Bacteria</taxon>
        <taxon>Pseudomonadati</taxon>
        <taxon>Pseudomonadota</taxon>
        <taxon>Gammaproteobacteria</taxon>
        <taxon>Alteromonadales</taxon>
        <taxon>Pseudoalteromonadaceae</taxon>
        <taxon>Pseudoalteromonas</taxon>
    </lineage>
</organism>
<evidence type="ECO:0000256" key="5">
    <source>
        <dbReference type="ARBA" id="ARBA00022856"/>
    </source>
</evidence>
<feature type="transmembrane region" description="Helical" evidence="8">
    <location>
        <begin position="63"/>
        <end position="81"/>
    </location>
</feature>
<keyword evidence="4 8" id="KW-0812">Transmembrane</keyword>
<gene>
    <name evidence="9" type="ORF">C1E23_01990</name>
</gene>
<dbReference type="InterPro" id="IPR050171">
    <property type="entry name" value="MFS_Transporters"/>
</dbReference>
<feature type="transmembrane region" description="Helical" evidence="8">
    <location>
        <begin position="243"/>
        <end position="262"/>
    </location>
</feature>
<dbReference type="GO" id="GO:0015833">
    <property type="term" value="P:peptide transport"/>
    <property type="evidence" value="ECO:0007669"/>
    <property type="project" value="UniProtKB-KW"/>
</dbReference>
<evidence type="ECO:0000313" key="9">
    <source>
        <dbReference type="EMBL" id="RZQ54804.1"/>
    </source>
</evidence>
<accession>A0A4Q7IR39</accession>
<evidence type="ECO:0000256" key="8">
    <source>
        <dbReference type="SAM" id="Phobius"/>
    </source>
</evidence>
<reference evidence="9 10" key="1">
    <citation type="submission" date="2018-01" db="EMBL/GenBank/DDBJ databases">
        <title>Co-occurrence of chitin degradation, pigmentation and bioactivity in marine Pseudoalteromonas.</title>
        <authorList>
            <person name="Paulsen S."/>
            <person name="Gram L."/>
            <person name="Machado H."/>
        </authorList>
    </citation>
    <scope>NUCLEOTIDE SEQUENCE [LARGE SCALE GENOMIC DNA]</scope>
    <source>
        <strain evidence="9 10">S3898</strain>
    </source>
</reference>
<proteinExistence type="predicted"/>
<dbReference type="SUPFAM" id="SSF103473">
    <property type="entry name" value="MFS general substrate transporter"/>
    <property type="match status" value="1"/>
</dbReference>
<evidence type="ECO:0000256" key="2">
    <source>
        <dbReference type="ARBA" id="ARBA00022448"/>
    </source>
</evidence>
<feature type="transmembrane region" description="Helical" evidence="8">
    <location>
        <begin position="274"/>
        <end position="291"/>
    </location>
</feature>
<dbReference type="NCBIfam" id="TIGR00924">
    <property type="entry name" value="yjdL_sub1_fam"/>
    <property type="match status" value="1"/>
</dbReference>
<dbReference type="PANTHER" id="PTHR23517:SF15">
    <property type="entry name" value="PROTON-DEPENDENT OLIGOPEPTIDE FAMILY TRANSPORT PROTEIN"/>
    <property type="match status" value="1"/>
</dbReference>
<dbReference type="Pfam" id="PF00854">
    <property type="entry name" value="PTR2"/>
    <property type="match status" value="1"/>
</dbReference>
<dbReference type="InterPro" id="IPR005279">
    <property type="entry name" value="Dipep/tripep_permease"/>
</dbReference>
<feature type="transmembrane region" description="Helical" evidence="8">
    <location>
        <begin position="152"/>
        <end position="172"/>
    </location>
</feature>
<keyword evidence="2" id="KW-0813">Transport</keyword>
<evidence type="ECO:0000313" key="10">
    <source>
        <dbReference type="Proteomes" id="UP000291338"/>
    </source>
</evidence>
<comment type="caution">
    <text evidence="9">The sequence shown here is derived from an EMBL/GenBank/DDBJ whole genome shotgun (WGS) entry which is preliminary data.</text>
</comment>
<dbReference type="GO" id="GO:1904680">
    <property type="term" value="F:peptide transmembrane transporter activity"/>
    <property type="evidence" value="ECO:0007669"/>
    <property type="project" value="InterPro"/>
</dbReference>
<evidence type="ECO:0000256" key="3">
    <source>
        <dbReference type="ARBA" id="ARBA00022475"/>
    </source>
</evidence>
<feature type="transmembrane region" description="Helical" evidence="8">
    <location>
        <begin position="219"/>
        <end position="237"/>
    </location>
</feature>
<keyword evidence="5" id="KW-0653">Protein transport</keyword>
<keyword evidence="3" id="KW-1003">Cell membrane</keyword>
<dbReference type="InterPro" id="IPR000109">
    <property type="entry name" value="POT_fam"/>
</dbReference>